<evidence type="ECO:0000313" key="3">
    <source>
        <dbReference type="EMBL" id="KAH7010748.1"/>
    </source>
</evidence>
<feature type="compositionally biased region" description="Basic and acidic residues" evidence="1">
    <location>
        <begin position="370"/>
        <end position="380"/>
    </location>
</feature>
<gene>
    <name evidence="3" type="ORF">B0J12DRAFT_59515</name>
</gene>
<comment type="caution">
    <text evidence="3">The sequence shown here is derived from an EMBL/GenBank/DDBJ whole genome shotgun (WGS) entry which is preliminary data.</text>
</comment>
<dbReference type="EMBL" id="JAGTJR010000102">
    <property type="protein sequence ID" value="KAH7010748.1"/>
    <property type="molecule type" value="Genomic_DNA"/>
</dbReference>
<reference evidence="3 4" key="1">
    <citation type="journal article" date="2021" name="Nat. Commun.">
        <title>Genetic determinants of endophytism in the Arabidopsis root mycobiome.</title>
        <authorList>
            <person name="Mesny F."/>
            <person name="Miyauchi S."/>
            <person name="Thiergart T."/>
            <person name="Pickel B."/>
            <person name="Atanasova L."/>
            <person name="Karlsson M."/>
            <person name="Huettel B."/>
            <person name="Barry K.W."/>
            <person name="Haridas S."/>
            <person name="Chen C."/>
            <person name="Bauer D."/>
            <person name="Andreopoulos W."/>
            <person name="Pangilinan J."/>
            <person name="LaButti K."/>
            <person name="Riley R."/>
            <person name="Lipzen A."/>
            <person name="Clum A."/>
            <person name="Drula E."/>
            <person name="Henrissat B."/>
            <person name="Kohler A."/>
            <person name="Grigoriev I.V."/>
            <person name="Martin F.M."/>
            <person name="Hacquard S."/>
        </authorList>
    </citation>
    <scope>NUCLEOTIDE SEQUENCE [LARGE SCALE GENOMIC DNA]</scope>
    <source>
        <strain evidence="3 4">MPI-SDFR-AT-0080</strain>
    </source>
</reference>
<sequence>MAAAAFALREPVAPGAGRGSAGPELPIPINNTSCRVAFRHPAYPDFLDQNVFLTLYAWDAAPRGLHARTALLACSILAANAADGYLMQPCPDGTRVRVPIDADTGDGLLTGPEYYFFVPPPTSSATPEPYKYPVCPSFRDWVFPRTGLQSLWDDAADASQPDDAESASASVVSASSATAAVLARDRRRCLLSRSGDYVQRAHLCPRAETEWFMRNRMVSYNVNIDLSGDSITDDLANAITLRADIHTAFDDCRFVLIPKAGAWVPHFLDATIDLGLIHHNTPVALPSQVSPAFLLARFAWALFPKMRHFFESGPPKAVLVLEEMEDGLRQVHKDMSNVDAMARAKSTGRGRSASPKKRKADPSAPLPDVTETKHVRRDAVPPRASADAAGHNDDAFRDATGQQNAFDDVAAQSSIAEHEEAAEAVRLARLKRLIRTARRPRDAALLCCDYAEAEKLTSLGVPGKAEFGGGHLCWQCLGGEPDEESDGSRRLQSLDPPLTPPLSHSSGPVKAAALGSGPPPN</sequence>
<feature type="region of interest" description="Disordered" evidence="1">
    <location>
        <begin position="333"/>
        <end position="398"/>
    </location>
</feature>
<evidence type="ECO:0000259" key="2">
    <source>
        <dbReference type="Pfam" id="PF13391"/>
    </source>
</evidence>
<evidence type="ECO:0000313" key="4">
    <source>
        <dbReference type="Proteomes" id="UP000774617"/>
    </source>
</evidence>
<name>A0ABQ8FSU3_9PEZI</name>
<dbReference type="Proteomes" id="UP000774617">
    <property type="component" value="Unassembled WGS sequence"/>
</dbReference>
<feature type="domain" description="HNH nuclease" evidence="2">
    <location>
        <begin position="189"/>
        <end position="256"/>
    </location>
</feature>
<dbReference type="InterPro" id="IPR003615">
    <property type="entry name" value="HNH_nuc"/>
</dbReference>
<proteinExistence type="predicted"/>
<feature type="region of interest" description="Disordered" evidence="1">
    <location>
        <begin position="479"/>
        <end position="521"/>
    </location>
</feature>
<protein>
    <recommendedName>
        <fullName evidence="2">HNH nuclease domain-containing protein</fullName>
    </recommendedName>
</protein>
<organism evidence="3 4">
    <name type="scientific">Macrophomina phaseolina</name>
    <dbReference type="NCBI Taxonomy" id="35725"/>
    <lineage>
        <taxon>Eukaryota</taxon>
        <taxon>Fungi</taxon>
        <taxon>Dikarya</taxon>
        <taxon>Ascomycota</taxon>
        <taxon>Pezizomycotina</taxon>
        <taxon>Dothideomycetes</taxon>
        <taxon>Dothideomycetes incertae sedis</taxon>
        <taxon>Botryosphaeriales</taxon>
        <taxon>Botryosphaeriaceae</taxon>
        <taxon>Macrophomina</taxon>
    </lineage>
</organism>
<evidence type="ECO:0000256" key="1">
    <source>
        <dbReference type="SAM" id="MobiDB-lite"/>
    </source>
</evidence>
<accession>A0ABQ8FSU3</accession>
<dbReference type="Pfam" id="PF13391">
    <property type="entry name" value="HNH_2"/>
    <property type="match status" value="1"/>
</dbReference>
<keyword evidence="4" id="KW-1185">Reference proteome</keyword>